<dbReference type="EMBL" id="JAEKJA010000018">
    <property type="protein sequence ID" value="MBJ3777577.1"/>
    <property type="molecule type" value="Genomic_DNA"/>
</dbReference>
<evidence type="ECO:0000313" key="2">
    <source>
        <dbReference type="Proteomes" id="UP000609531"/>
    </source>
</evidence>
<protein>
    <submittedName>
        <fullName evidence="1">Uncharacterized protein</fullName>
    </submittedName>
</protein>
<organism evidence="1 2">
    <name type="scientific">Acuticoccus mangrovi</name>
    <dbReference type="NCBI Taxonomy" id="2796142"/>
    <lineage>
        <taxon>Bacteria</taxon>
        <taxon>Pseudomonadati</taxon>
        <taxon>Pseudomonadota</taxon>
        <taxon>Alphaproteobacteria</taxon>
        <taxon>Hyphomicrobiales</taxon>
        <taxon>Amorphaceae</taxon>
        <taxon>Acuticoccus</taxon>
    </lineage>
</organism>
<keyword evidence="2" id="KW-1185">Reference proteome</keyword>
<dbReference type="Proteomes" id="UP000609531">
    <property type="component" value="Unassembled WGS sequence"/>
</dbReference>
<reference evidence="1" key="1">
    <citation type="submission" date="2020-12" db="EMBL/GenBank/DDBJ databases">
        <title>Bacterial taxonomy.</title>
        <authorList>
            <person name="Pan X."/>
        </authorList>
    </citation>
    <scope>NUCLEOTIDE SEQUENCE</scope>
    <source>
        <strain evidence="1">B2012</strain>
    </source>
</reference>
<accession>A0A934ISV2</accession>
<evidence type="ECO:0000313" key="1">
    <source>
        <dbReference type="EMBL" id="MBJ3777577.1"/>
    </source>
</evidence>
<sequence>MRELATGGSMLFNHYRLTAAGRSPGVMSLFWWEGWSGAWYLTSVCDLKGFSCPEAGVFMVVRREAWGQCTPLLIGSAKSISDELYQHHGDALLRAIKAGATEIHVHLASETAEQREIVMEDIADGWRMPSEKSLQPV</sequence>
<proteinExistence type="predicted"/>
<comment type="caution">
    <text evidence="1">The sequence shown here is derived from an EMBL/GenBank/DDBJ whole genome shotgun (WGS) entry which is preliminary data.</text>
</comment>
<dbReference type="AlphaFoldDB" id="A0A934ISV2"/>
<gene>
    <name evidence="1" type="ORF">JCR33_17855</name>
</gene>
<name>A0A934ISV2_9HYPH</name>